<dbReference type="Pfam" id="PF01121">
    <property type="entry name" value="CoaE"/>
    <property type="match status" value="1"/>
</dbReference>
<keyword evidence="3 8" id="KW-0808">Transferase</keyword>
<reference evidence="12" key="1">
    <citation type="submission" date="2016-10" db="EMBL/GenBank/DDBJ databases">
        <authorList>
            <person name="Varghese N."/>
            <person name="Submissions S."/>
        </authorList>
    </citation>
    <scope>NUCLEOTIDE SEQUENCE [LARGE SCALE GENOMIC DNA]</scope>
    <source>
        <strain evidence="12">DSM 23664</strain>
    </source>
</reference>
<keyword evidence="5 8" id="KW-0418">Kinase</keyword>
<evidence type="ECO:0000256" key="9">
    <source>
        <dbReference type="NCBIfam" id="TIGR00152"/>
    </source>
</evidence>
<dbReference type="PANTHER" id="PTHR10695:SF46">
    <property type="entry name" value="BIFUNCTIONAL COENZYME A SYNTHASE-RELATED"/>
    <property type="match status" value="1"/>
</dbReference>
<dbReference type="CDD" id="cd02022">
    <property type="entry name" value="DPCK"/>
    <property type="match status" value="1"/>
</dbReference>
<keyword evidence="4 8" id="KW-0547">Nucleotide-binding</keyword>
<comment type="catalytic activity">
    <reaction evidence="8">
        <text>3'-dephospho-CoA + ATP = ADP + CoA + H(+)</text>
        <dbReference type="Rhea" id="RHEA:18245"/>
        <dbReference type="ChEBI" id="CHEBI:15378"/>
        <dbReference type="ChEBI" id="CHEBI:30616"/>
        <dbReference type="ChEBI" id="CHEBI:57287"/>
        <dbReference type="ChEBI" id="CHEBI:57328"/>
        <dbReference type="ChEBI" id="CHEBI:456216"/>
        <dbReference type="EC" id="2.7.1.24"/>
    </reaction>
</comment>
<evidence type="ECO:0000313" key="12">
    <source>
        <dbReference type="Proteomes" id="UP000199612"/>
    </source>
</evidence>
<dbReference type="FunFam" id="3.40.50.300:FF:000991">
    <property type="entry name" value="Dephospho-CoA kinase"/>
    <property type="match status" value="1"/>
</dbReference>
<proteinExistence type="inferred from homology"/>
<keyword evidence="6 8" id="KW-0067">ATP-binding</keyword>
<dbReference type="GO" id="GO:0004140">
    <property type="term" value="F:dephospho-CoA kinase activity"/>
    <property type="evidence" value="ECO:0007669"/>
    <property type="project" value="UniProtKB-UniRule"/>
</dbReference>
<gene>
    <name evidence="8" type="primary">coaE</name>
    <name evidence="11" type="ORF">SAMN04488102_10150</name>
</gene>
<accession>A0A1I1EAW3</accession>
<evidence type="ECO:0000256" key="8">
    <source>
        <dbReference type="HAMAP-Rule" id="MF_00376"/>
    </source>
</evidence>
<dbReference type="HAMAP" id="MF_00376">
    <property type="entry name" value="Dephospho_CoA_kinase"/>
    <property type="match status" value="1"/>
</dbReference>
<keyword evidence="7 8" id="KW-0173">Coenzyme A biosynthesis</keyword>
<feature type="region of interest" description="Disordered" evidence="10">
    <location>
        <begin position="173"/>
        <end position="211"/>
    </location>
</feature>
<protein>
    <recommendedName>
        <fullName evidence="8 9">Dephospho-CoA kinase</fullName>
        <ecNumber evidence="8 9">2.7.1.24</ecNumber>
    </recommendedName>
    <alternativeName>
        <fullName evidence="8">Dephosphocoenzyme A kinase</fullName>
    </alternativeName>
</protein>
<dbReference type="RefSeq" id="WP_245751802.1">
    <property type="nucleotide sequence ID" value="NZ_FOLT01000001.1"/>
</dbReference>
<keyword evidence="12" id="KW-1185">Reference proteome</keyword>
<name>A0A1I1EAW3_9LACT</name>
<dbReference type="GO" id="GO:0005524">
    <property type="term" value="F:ATP binding"/>
    <property type="evidence" value="ECO:0007669"/>
    <property type="project" value="UniProtKB-UniRule"/>
</dbReference>
<dbReference type="PANTHER" id="PTHR10695">
    <property type="entry name" value="DEPHOSPHO-COA KINASE-RELATED"/>
    <property type="match status" value="1"/>
</dbReference>
<dbReference type="Gene3D" id="3.40.50.300">
    <property type="entry name" value="P-loop containing nucleotide triphosphate hydrolases"/>
    <property type="match status" value="1"/>
</dbReference>
<feature type="binding site" evidence="8">
    <location>
        <begin position="21"/>
        <end position="26"/>
    </location>
    <ligand>
        <name>ATP</name>
        <dbReference type="ChEBI" id="CHEBI:30616"/>
    </ligand>
</feature>
<evidence type="ECO:0000256" key="7">
    <source>
        <dbReference type="ARBA" id="ARBA00022993"/>
    </source>
</evidence>
<dbReference type="Proteomes" id="UP000199612">
    <property type="component" value="Unassembled WGS sequence"/>
</dbReference>
<dbReference type="InterPro" id="IPR027417">
    <property type="entry name" value="P-loop_NTPase"/>
</dbReference>
<comment type="function">
    <text evidence="8">Catalyzes the phosphorylation of the 3'-hydroxyl group of dephosphocoenzyme A to form coenzyme A.</text>
</comment>
<dbReference type="EC" id="2.7.1.24" evidence="8 9"/>
<evidence type="ECO:0000256" key="1">
    <source>
        <dbReference type="ARBA" id="ARBA00009018"/>
    </source>
</evidence>
<comment type="pathway">
    <text evidence="8">Cofactor biosynthesis; coenzyme A biosynthesis; CoA from (R)-pantothenate: step 5/5.</text>
</comment>
<dbReference type="SUPFAM" id="SSF52540">
    <property type="entry name" value="P-loop containing nucleoside triphosphate hydrolases"/>
    <property type="match status" value="1"/>
</dbReference>
<comment type="similarity">
    <text evidence="1 8">Belongs to the CoaE family.</text>
</comment>
<dbReference type="AlphaFoldDB" id="A0A1I1EAW3"/>
<evidence type="ECO:0000256" key="5">
    <source>
        <dbReference type="ARBA" id="ARBA00022777"/>
    </source>
</evidence>
<dbReference type="GO" id="GO:0015937">
    <property type="term" value="P:coenzyme A biosynthetic process"/>
    <property type="evidence" value="ECO:0007669"/>
    <property type="project" value="UniProtKB-UniRule"/>
</dbReference>
<organism evidence="11 12">
    <name type="scientific">Alkalibacterium subtropicum</name>
    <dbReference type="NCBI Taxonomy" id="753702"/>
    <lineage>
        <taxon>Bacteria</taxon>
        <taxon>Bacillati</taxon>
        <taxon>Bacillota</taxon>
        <taxon>Bacilli</taxon>
        <taxon>Lactobacillales</taxon>
        <taxon>Carnobacteriaceae</taxon>
        <taxon>Alkalibacterium</taxon>
    </lineage>
</organism>
<comment type="subcellular location">
    <subcellularLocation>
        <location evidence="8">Cytoplasm</location>
    </subcellularLocation>
</comment>
<dbReference type="GO" id="GO:0005737">
    <property type="term" value="C:cytoplasm"/>
    <property type="evidence" value="ECO:0007669"/>
    <property type="project" value="UniProtKB-SubCell"/>
</dbReference>
<dbReference type="InterPro" id="IPR001977">
    <property type="entry name" value="Depp_CoAkinase"/>
</dbReference>
<evidence type="ECO:0000256" key="3">
    <source>
        <dbReference type="ARBA" id="ARBA00022679"/>
    </source>
</evidence>
<evidence type="ECO:0000256" key="6">
    <source>
        <dbReference type="ARBA" id="ARBA00022840"/>
    </source>
</evidence>
<dbReference type="UniPathway" id="UPA00241">
    <property type="reaction ID" value="UER00356"/>
</dbReference>
<evidence type="ECO:0000256" key="4">
    <source>
        <dbReference type="ARBA" id="ARBA00022741"/>
    </source>
</evidence>
<evidence type="ECO:0000313" key="11">
    <source>
        <dbReference type="EMBL" id="SFB83742.1"/>
    </source>
</evidence>
<sequence>MPKSREGIAIAHVLGLTGGIASGKSTVSRYFKESGFPVIDADVIARKVMEPGEPAYLKVIEHFGQEILNKDRSINRKKLGNIVFNDSEKLRQLNALVQKEIFTEIMKKKRELSQNEHKLIVLDIPLLYEAGYDKAVDEVMVVYVDYSTQLSRLKKRDQLAEGAAVKRIEAQEPLKSKKDKADVVIDNSGSREQTKRQIDDWLTENDYSSPL</sequence>
<evidence type="ECO:0000256" key="2">
    <source>
        <dbReference type="ARBA" id="ARBA00022490"/>
    </source>
</evidence>
<dbReference type="EMBL" id="FOLT01000001">
    <property type="protein sequence ID" value="SFB83742.1"/>
    <property type="molecule type" value="Genomic_DNA"/>
</dbReference>
<feature type="compositionally biased region" description="Basic and acidic residues" evidence="10">
    <location>
        <begin position="173"/>
        <end position="183"/>
    </location>
</feature>
<dbReference type="PROSITE" id="PS51219">
    <property type="entry name" value="DPCK"/>
    <property type="match status" value="1"/>
</dbReference>
<evidence type="ECO:0000256" key="10">
    <source>
        <dbReference type="SAM" id="MobiDB-lite"/>
    </source>
</evidence>
<dbReference type="STRING" id="753702.SAMN04488102_10150"/>
<keyword evidence="2 8" id="KW-0963">Cytoplasm</keyword>
<dbReference type="NCBIfam" id="TIGR00152">
    <property type="entry name" value="dephospho-CoA kinase"/>
    <property type="match status" value="1"/>
</dbReference>